<proteinExistence type="inferred from homology"/>
<dbReference type="GO" id="GO:0016491">
    <property type="term" value="F:oxidoreductase activity"/>
    <property type="evidence" value="ECO:0000318"/>
    <property type="project" value="GO_Central"/>
</dbReference>
<dbReference type="InterPro" id="IPR002328">
    <property type="entry name" value="ADH_Zn_CS"/>
</dbReference>
<name>C8VSA7_EMENI</name>
<dbReference type="PANTHER" id="PTHR43189:SF1">
    <property type="entry name" value="ZINC-TYPE ALCOHOL DEHYDROGENASE-LIKE PROTEIN C1198.01"/>
    <property type="match status" value="1"/>
</dbReference>
<dbReference type="PROSITE" id="PS00059">
    <property type="entry name" value="ADH_ZINC"/>
    <property type="match status" value="1"/>
</dbReference>
<dbReference type="SUPFAM" id="SSF51735">
    <property type="entry name" value="NAD(P)-binding Rossmann-fold domains"/>
    <property type="match status" value="1"/>
</dbReference>
<dbReference type="HOGENOM" id="CLU_026673_11_0_1"/>
<dbReference type="OrthoDB" id="3941538at2759"/>
<protein>
    <recommendedName>
        <fullName evidence="3">Enoyl reductase (ER) domain-containing protein</fullName>
    </recommendedName>
</protein>
<dbReference type="CDD" id="cd08233">
    <property type="entry name" value="butanediol_DH_like"/>
    <property type="match status" value="1"/>
</dbReference>
<dbReference type="AlphaFoldDB" id="C8VSA7"/>
<dbReference type="RefSeq" id="XP_050469184.1">
    <property type="nucleotide sequence ID" value="XM_050613361.1"/>
</dbReference>
<dbReference type="InterPro" id="IPR013154">
    <property type="entry name" value="ADH-like_N"/>
</dbReference>
<keyword evidence="5" id="KW-1185">Reference proteome</keyword>
<evidence type="ECO:0000313" key="4">
    <source>
        <dbReference type="EMBL" id="CBF89153.1"/>
    </source>
</evidence>
<dbReference type="SUPFAM" id="SSF50129">
    <property type="entry name" value="GroES-like"/>
    <property type="match status" value="1"/>
</dbReference>
<dbReference type="EMBL" id="BN001308">
    <property type="protein sequence ID" value="CBF89153.1"/>
    <property type="molecule type" value="Genomic_DNA"/>
</dbReference>
<keyword evidence="2" id="KW-0862">Zinc</keyword>
<dbReference type="SMART" id="SM00829">
    <property type="entry name" value="PKS_ER"/>
    <property type="match status" value="1"/>
</dbReference>
<evidence type="ECO:0000256" key="2">
    <source>
        <dbReference type="RuleBase" id="RU361277"/>
    </source>
</evidence>
<evidence type="ECO:0000256" key="1">
    <source>
        <dbReference type="ARBA" id="ARBA00023002"/>
    </source>
</evidence>
<dbReference type="InterPro" id="IPR013149">
    <property type="entry name" value="ADH-like_C"/>
</dbReference>
<gene>
    <name evidence="4" type="ORF">ANIA_00599</name>
</gene>
<dbReference type="InParanoid" id="C8VSA7"/>
<dbReference type="KEGG" id="ani:ANIA_00599"/>
<keyword evidence="2" id="KW-0479">Metal-binding</keyword>
<dbReference type="Gene3D" id="3.40.50.720">
    <property type="entry name" value="NAD(P)-binding Rossmann-like Domain"/>
    <property type="match status" value="1"/>
</dbReference>
<comment type="similarity">
    <text evidence="2">Belongs to the zinc-containing alcohol dehydrogenase family.</text>
</comment>
<dbReference type="InterPro" id="IPR036291">
    <property type="entry name" value="NAD(P)-bd_dom_sf"/>
</dbReference>
<reference evidence="5" key="1">
    <citation type="journal article" date="2005" name="Nature">
        <title>Sequencing of Aspergillus nidulans and comparative analysis with A. fumigatus and A. oryzae.</title>
        <authorList>
            <person name="Galagan J.E."/>
            <person name="Calvo S.E."/>
            <person name="Cuomo C."/>
            <person name="Ma L.J."/>
            <person name="Wortman J.R."/>
            <person name="Batzoglou S."/>
            <person name="Lee S.I."/>
            <person name="Basturkmen M."/>
            <person name="Spevak C.C."/>
            <person name="Clutterbuck J."/>
            <person name="Kapitonov V."/>
            <person name="Jurka J."/>
            <person name="Scazzocchio C."/>
            <person name="Farman M."/>
            <person name="Butler J."/>
            <person name="Purcell S."/>
            <person name="Harris S."/>
            <person name="Braus G.H."/>
            <person name="Draht O."/>
            <person name="Busch S."/>
            <person name="D'Enfert C."/>
            <person name="Bouchier C."/>
            <person name="Goldman G.H."/>
            <person name="Bell-Pedersen D."/>
            <person name="Griffiths-Jones S."/>
            <person name="Doonan J.H."/>
            <person name="Yu J."/>
            <person name="Vienken K."/>
            <person name="Pain A."/>
            <person name="Freitag M."/>
            <person name="Selker E.U."/>
            <person name="Archer D.B."/>
            <person name="Penalva M.A."/>
            <person name="Oakley B.R."/>
            <person name="Momany M."/>
            <person name="Tanaka T."/>
            <person name="Kumagai T."/>
            <person name="Asai K."/>
            <person name="Machida M."/>
            <person name="Nierman W.C."/>
            <person name="Denning D.W."/>
            <person name="Caddick M."/>
            <person name="Hynes M."/>
            <person name="Paoletti M."/>
            <person name="Fischer R."/>
            <person name="Miller B."/>
            <person name="Dyer P."/>
            <person name="Sachs M.S."/>
            <person name="Osmani S.A."/>
            <person name="Birren B.W."/>
        </authorList>
    </citation>
    <scope>NUCLEOTIDE SEQUENCE [LARGE SCALE GENOMIC DNA]</scope>
    <source>
        <strain evidence="5">FGSC A4 / ATCC 38163 / CBS 112.46 / NRRL 194 / M139</strain>
    </source>
</reference>
<dbReference type="GeneID" id="2876377"/>
<reference evidence="5" key="2">
    <citation type="journal article" date="2009" name="Fungal Genet. Biol.">
        <title>The 2008 update of the Aspergillus nidulans genome annotation: a community effort.</title>
        <authorList>
            <person name="Wortman J.R."/>
            <person name="Gilsenan J.M."/>
            <person name="Joardar V."/>
            <person name="Deegan J."/>
            <person name="Clutterbuck J."/>
            <person name="Andersen M.R."/>
            <person name="Archer D."/>
            <person name="Bencina M."/>
            <person name="Braus G."/>
            <person name="Coutinho P."/>
            <person name="von Dohren H."/>
            <person name="Doonan J."/>
            <person name="Driessen A.J."/>
            <person name="Durek P."/>
            <person name="Espeso E."/>
            <person name="Fekete E."/>
            <person name="Flipphi M."/>
            <person name="Estrada C.G."/>
            <person name="Geysens S."/>
            <person name="Goldman G."/>
            <person name="de Groot P.W."/>
            <person name="Hansen K."/>
            <person name="Harris S.D."/>
            <person name="Heinekamp T."/>
            <person name="Helmstaedt K."/>
            <person name="Henrissat B."/>
            <person name="Hofmann G."/>
            <person name="Homan T."/>
            <person name="Horio T."/>
            <person name="Horiuchi H."/>
            <person name="James S."/>
            <person name="Jones M."/>
            <person name="Karaffa L."/>
            <person name="Karanyi Z."/>
            <person name="Kato M."/>
            <person name="Keller N."/>
            <person name="Kelly D.E."/>
            <person name="Kiel J.A."/>
            <person name="Kim J.M."/>
            <person name="van der Klei I.J."/>
            <person name="Klis F.M."/>
            <person name="Kovalchuk A."/>
            <person name="Krasevec N."/>
            <person name="Kubicek C.P."/>
            <person name="Liu B."/>
            <person name="Maccabe A."/>
            <person name="Meyer V."/>
            <person name="Mirabito P."/>
            <person name="Miskei M."/>
            <person name="Mos M."/>
            <person name="Mullins J."/>
            <person name="Nelson D.R."/>
            <person name="Nielsen J."/>
            <person name="Oakley B.R."/>
            <person name="Osmani S.A."/>
            <person name="Pakula T."/>
            <person name="Paszewski A."/>
            <person name="Paulsen I."/>
            <person name="Pilsyk S."/>
            <person name="Pocsi I."/>
            <person name="Punt P.J."/>
            <person name="Ram A.F."/>
            <person name="Ren Q."/>
            <person name="Robellet X."/>
            <person name="Robson G."/>
            <person name="Seiboth B."/>
            <person name="van Solingen P."/>
            <person name="Specht T."/>
            <person name="Sun J."/>
            <person name="Taheri-Talesh N."/>
            <person name="Takeshita N."/>
            <person name="Ussery D."/>
            <person name="vanKuyk P.A."/>
            <person name="Visser H."/>
            <person name="van de Vondervoort P.J."/>
            <person name="de Vries R.P."/>
            <person name="Walton J."/>
            <person name="Xiang X."/>
            <person name="Xiong Y."/>
            <person name="Zeng A.P."/>
            <person name="Brandt B.W."/>
            <person name="Cornell M.J."/>
            <person name="van den Hondel C.A."/>
            <person name="Visser J."/>
            <person name="Oliver S.G."/>
            <person name="Turner G."/>
        </authorList>
    </citation>
    <scope>GENOME REANNOTATION</scope>
    <source>
        <strain evidence="5">FGSC A4 / ATCC 38163 / CBS 112.46 / NRRL 194 / M139</strain>
    </source>
</reference>
<dbReference type="InterPro" id="IPR020843">
    <property type="entry name" value="ER"/>
</dbReference>
<keyword evidence="1" id="KW-0560">Oxidoreductase</keyword>
<evidence type="ECO:0000259" key="3">
    <source>
        <dbReference type="SMART" id="SM00829"/>
    </source>
</evidence>
<dbReference type="Pfam" id="PF00107">
    <property type="entry name" value="ADH_zinc_N"/>
    <property type="match status" value="1"/>
</dbReference>
<accession>C8VSA7</accession>
<evidence type="ECO:0000313" key="5">
    <source>
        <dbReference type="Proteomes" id="UP000000560"/>
    </source>
</evidence>
<dbReference type="Pfam" id="PF08240">
    <property type="entry name" value="ADH_N"/>
    <property type="match status" value="1"/>
</dbReference>
<dbReference type="Gene3D" id="3.90.180.10">
    <property type="entry name" value="Medium-chain alcohol dehydrogenases, catalytic domain"/>
    <property type="match status" value="1"/>
</dbReference>
<dbReference type="PANTHER" id="PTHR43189">
    <property type="entry name" value="ZINC-TYPE ALCOHOL DEHYDROGENASE-LIKE PROTEIN C1198.01-RELATED"/>
    <property type="match status" value="1"/>
</dbReference>
<feature type="domain" description="Enoyl reductase (ER)" evidence="3">
    <location>
        <begin position="24"/>
        <end position="365"/>
    </location>
</feature>
<dbReference type="eggNOG" id="KOG0024">
    <property type="taxonomic scope" value="Eukaryota"/>
</dbReference>
<sequence>MSSTLEIATDNENMPLMKALQFHGPRDVRVEQIEEPVCGKGQVKLRNTYCGICGSDLHEYTSGPVLIPKGAHSITKATAPVVMGHEFGGVVEEVGEGITHLKPGQKAVVRPTIFDRKCPPCKIGYEYCCENIGFIGLSGYGGGFAEKIVAPAEHFYPIPDNVTPESMAMIEPLAVAWHAVNLSPFKEGDNVLVVGGGPLGLCILQVLKMRGANFTIIAELTETRKKSAKYFGATHILDPREVDIPDNVRGLTDGVGADVVFDTAGVEKALDGAIGACRVHGTIVNVAVWEKKPQIKVNEMMYHEVKYLGSALYDEKSFQDTIDAISKGLLKPESMITDKIKLEDVVEKGFKTLLQDRNTHCKILVDPQI</sequence>
<dbReference type="InterPro" id="IPR011032">
    <property type="entry name" value="GroES-like_sf"/>
</dbReference>
<organism evidence="4 5">
    <name type="scientific">Emericella nidulans (strain FGSC A4 / ATCC 38163 / CBS 112.46 / NRRL 194 / M139)</name>
    <name type="common">Aspergillus nidulans</name>
    <dbReference type="NCBI Taxonomy" id="227321"/>
    <lineage>
        <taxon>Eukaryota</taxon>
        <taxon>Fungi</taxon>
        <taxon>Dikarya</taxon>
        <taxon>Ascomycota</taxon>
        <taxon>Pezizomycotina</taxon>
        <taxon>Eurotiomycetes</taxon>
        <taxon>Eurotiomycetidae</taxon>
        <taxon>Eurotiales</taxon>
        <taxon>Aspergillaceae</taxon>
        <taxon>Aspergillus</taxon>
        <taxon>Aspergillus subgen. Nidulantes</taxon>
    </lineage>
</organism>
<dbReference type="OMA" id="TNCCLKA"/>
<dbReference type="STRING" id="227321.C8VSA7"/>
<dbReference type="GO" id="GO:0008270">
    <property type="term" value="F:zinc ion binding"/>
    <property type="evidence" value="ECO:0007669"/>
    <property type="project" value="InterPro"/>
</dbReference>
<comment type="cofactor">
    <cofactor evidence="2">
        <name>Zn(2+)</name>
        <dbReference type="ChEBI" id="CHEBI:29105"/>
    </cofactor>
</comment>
<dbReference type="Proteomes" id="UP000000560">
    <property type="component" value="Chromosome VIII"/>
</dbReference>
<dbReference type="VEuPathDB" id="FungiDB:AN0599"/>